<organism evidence="2 3">
    <name type="scientific">Burkholderia pyrrocinia</name>
    <name type="common">Pseudomonas pyrrocinia</name>
    <dbReference type="NCBI Taxonomy" id="60550"/>
    <lineage>
        <taxon>Bacteria</taxon>
        <taxon>Pseudomonadati</taxon>
        <taxon>Pseudomonadota</taxon>
        <taxon>Betaproteobacteria</taxon>
        <taxon>Burkholderiales</taxon>
        <taxon>Burkholderiaceae</taxon>
        <taxon>Burkholderia</taxon>
        <taxon>Burkholderia cepacia complex</taxon>
    </lineage>
</organism>
<evidence type="ECO:0000313" key="3">
    <source>
        <dbReference type="Proteomes" id="UP000247755"/>
    </source>
</evidence>
<comment type="caution">
    <text evidence="2">The sequence shown here is derived from an EMBL/GenBank/DDBJ whole genome shotgun (WGS) entry which is preliminary data.</text>
</comment>
<reference evidence="2 3" key="1">
    <citation type="submission" date="2018-05" db="EMBL/GenBank/DDBJ databases">
        <title>Comparative genomics of bacterial root endophytes of switchgrass collected from native prairies over two seasons.</title>
        <authorList>
            <person name="Tang Y."/>
        </authorList>
    </citation>
    <scope>NUCLEOTIDE SEQUENCE [LARGE SCALE GENOMIC DNA]</scope>
    <source>
        <strain evidence="2 3">NFIX32</strain>
    </source>
</reference>
<sequence>MSMAAGSAAGALLARPGGPVPRGRQVGHVVDR</sequence>
<gene>
    <name evidence="2" type="ORF">NA66_1012181</name>
</gene>
<feature type="region of interest" description="Disordered" evidence="1">
    <location>
        <begin position="1"/>
        <end position="32"/>
    </location>
</feature>
<name>A0A318IIE6_BURPY</name>
<proteinExistence type="predicted"/>
<accession>A0A318IIE6</accession>
<protein>
    <submittedName>
        <fullName evidence="2">Uncharacterized protein</fullName>
    </submittedName>
</protein>
<evidence type="ECO:0000313" key="2">
    <source>
        <dbReference type="EMBL" id="PXX32510.1"/>
    </source>
</evidence>
<dbReference type="Proteomes" id="UP000247755">
    <property type="component" value="Unassembled WGS sequence"/>
</dbReference>
<dbReference type="EMBL" id="QJJY01000012">
    <property type="protein sequence ID" value="PXX32510.1"/>
    <property type="molecule type" value="Genomic_DNA"/>
</dbReference>
<evidence type="ECO:0000256" key="1">
    <source>
        <dbReference type="SAM" id="MobiDB-lite"/>
    </source>
</evidence>
<dbReference type="AlphaFoldDB" id="A0A318IIE6"/>